<keyword evidence="2" id="KW-1185">Reference proteome</keyword>
<dbReference type="AlphaFoldDB" id="A0A8J5WMP6"/>
<dbReference type="EMBL" id="JAAALK010000081">
    <property type="protein sequence ID" value="KAG8091262.1"/>
    <property type="molecule type" value="Genomic_DNA"/>
</dbReference>
<organism evidence="1 2">
    <name type="scientific">Zizania palustris</name>
    <name type="common">Northern wild rice</name>
    <dbReference type="NCBI Taxonomy" id="103762"/>
    <lineage>
        <taxon>Eukaryota</taxon>
        <taxon>Viridiplantae</taxon>
        <taxon>Streptophyta</taxon>
        <taxon>Embryophyta</taxon>
        <taxon>Tracheophyta</taxon>
        <taxon>Spermatophyta</taxon>
        <taxon>Magnoliopsida</taxon>
        <taxon>Liliopsida</taxon>
        <taxon>Poales</taxon>
        <taxon>Poaceae</taxon>
        <taxon>BOP clade</taxon>
        <taxon>Oryzoideae</taxon>
        <taxon>Oryzeae</taxon>
        <taxon>Zizaniinae</taxon>
        <taxon>Zizania</taxon>
    </lineage>
</organism>
<protein>
    <submittedName>
        <fullName evidence="1">Uncharacterized protein</fullName>
    </submittedName>
</protein>
<dbReference type="Proteomes" id="UP000729402">
    <property type="component" value="Unassembled WGS sequence"/>
</dbReference>
<gene>
    <name evidence="1" type="ORF">GUJ93_ZPchr0011g28320</name>
</gene>
<accession>A0A8J5WMP6</accession>
<sequence length="98" mass="10684">MDFIIRADTPEVVIADLDVSADAIVIITPGGADMSKGLSTTIETDTEELDLPRLEEADLAMKQDRVRVKIATTEGALNSFLGQIKAQKRRLTDAIRLT</sequence>
<comment type="caution">
    <text evidence="1">The sequence shown here is derived from an EMBL/GenBank/DDBJ whole genome shotgun (WGS) entry which is preliminary data.</text>
</comment>
<proteinExistence type="predicted"/>
<reference evidence="1" key="2">
    <citation type="submission" date="2021-02" db="EMBL/GenBank/DDBJ databases">
        <authorList>
            <person name="Kimball J.A."/>
            <person name="Haas M.W."/>
            <person name="Macchietto M."/>
            <person name="Kono T."/>
            <person name="Duquette J."/>
            <person name="Shao M."/>
        </authorList>
    </citation>
    <scope>NUCLEOTIDE SEQUENCE</scope>
    <source>
        <tissue evidence="1">Fresh leaf tissue</tissue>
    </source>
</reference>
<name>A0A8J5WMP6_ZIZPA</name>
<evidence type="ECO:0000313" key="1">
    <source>
        <dbReference type="EMBL" id="KAG8091262.1"/>
    </source>
</evidence>
<evidence type="ECO:0000313" key="2">
    <source>
        <dbReference type="Proteomes" id="UP000729402"/>
    </source>
</evidence>
<reference evidence="1" key="1">
    <citation type="journal article" date="2021" name="bioRxiv">
        <title>Whole Genome Assembly and Annotation of Northern Wild Rice, Zizania palustris L., Supports a Whole Genome Duplication in the Zizania Genus.</title>
        <authorList>
            <person name="Haas M."/>
            <person name="Kono T."/>
            <person name="Macchietto M."/>
            <person name="Millas R."/>
            <person name="McGilp L."/>
            <person name="Shao M."/>
            <person name="Duquette J."/>
            <person name="Hirsch C.N."/>
            <person name="Kimball J."/>
        </authorList>
    </citation>
    <scope>NUCLEOTIDE SEQUENCE</scope>
    <source>
        <tissue evidence="1">Fresh leaf tissue</tissue>
    </source>
</reference>